<comment type="caution">
    <text evidence="1">The sequence shown here is derived from an EMBL/GenBank/DDBJ whole genome shotgun (WGS) entry which is preliminary data.</text>
</comment>
<feature type="non-terminal residue" evidence="1">
    <location>
        <position position="1"/>
    </location>
</feature>
<sequence length="53" mass="6177">NVEQQQQQDDLRRIFNHAIHQNHNLLTIIYDDALLSVPSVRSLANLRCNKPLL</sequence>
<reference evidence="1" key="1">
    <citation type="submission" date="2021-02" db="EMBL/GenBank/DDBJ databases">
        <authorList>
            <person name="Nowell W R."/>
        </authorList>
    </citation>
    <scope>NUCLEOTIDE SEQUENCE</scope>
</reference>
<evidence type="ECO:0000313" key="2">
    <source>
        <dbReference type="Proteomes" id="UP000663844"/>
    </source>
</evidence>
<dbReference type="Proteomes" id="UP000663844">
    <property type="component" value="Unassembled WGS sequence"/>
</dbReference>
<organism evidence="1 2">
    <name type="scientific">Adineta steineri</name>
    <dbReference type="NCBI Taxonomy" id="433720"/>
    <lineage>
        <taxon>Eukaryota</taxon>
        <taxon>Metazoa</taxon>
        <taxon>Spiralia</taxon>
        <taxon>Gnathifera</taxon>
        <taxon>Rotifera</taxon>
        <taxon>Eurotatoria</taxon>
        <taxon>Bdelloidea</taxon>
        <taxon>Adinetida</taxon>
        <taxon>Adinetidae</taxon>
        <taxon>Adineta</taxon>
    </lineage>
</organism>
<evidence type="ECO:0000313" key="1">
    <source>
        <dbReference type="EMBL" id="CAF4321832.1"/>
    </source>
</evidence>
<gene>
    <name evidence="1" type="ORF">OXD698_LOCUS47217</name>
</gene>
<dbReference type="AlphaFoldDB" id="A0A820J5Z6"/>
<proteinExistence type="predicted"/>
<dbReference type="EMBL" id="CAJOAZ010018031">
    <property type="protein sequence ID" value="CAF4321832.1"/>
    <property type="molecule type" value="Genomic_DNA"/>
</dbReference>
<accession>A0A820J5Z6</accession>
<protein>
    <submittedName>
        <fullName evidence="1">Uncharacterized protein</fullName>
    </submittedName>
</protein>
<name>A0A820J5Z6_9BILA</name>